<dbReference type="CDD" id="cd00093">
    <property type="entry name" value="HTH_XRE"/>
    <property type="match status" value="1"/>
</dbReference>
<keyword evidence="14" id="KW-0843">Virulence</keyword>
<evidence type="ECO:0000256" key="6">
    <source>
        <dbReference type="ARBA" id="ARBA00022630"/>
    </source>
</evidence>
<accession>A0ABS1UDC0</accession>
<keyword evidence="12" id="KW-0067">ATP-binding</keyword>
<evidence type="ECO:0000313" key="19">
    <source>
        <dbReference type="EMBL" id="MBL6082699.1"/>
    </source>
</evidence>
<evidence type="ECO:0000256" key="16">
    <source>
        <dbReference type="SAM" id="MobiDB-lite"/>
    </source>
</evidence>
<dbReference type="Gene3D" id="3.30.450.20">
    <property type="entry name" value="PAS domain"/>
    <property type="match status" value="3"/>
</dbReference>
<dbReference type="InterPro" id="IPR013655">
    <property type="entry name" value="PAS_fold_3"/>
</dbReference>
<dbReference type="InterPro" id="IPR036890">
    <property type="entry name" value="HATPase_C_sf"/>
</dbReference>
<evidence type="ECO:0000256" key="7">
    <source>
        <dbReference type="ARBA" id="ARBA00022643"/>
    </source>
</evidence>
<keyword evidence="13" id="KW-0157">Chromophore</keyword>
<dbReference type="Gene3D" id="1.10.260.40">
    <property type="entry name" value="lambda repressor-like DNA-binding domains"/>
    <property type="match status" value="1"/>
</dbReference>
<evidence type="ECO:0000259" key="17">
    <source>
        <dbReference type="PROSITE" id="PS50112"/>
    </source>
</evidence>
<keyword evidence="15" id="KW-0675">Receptor</keyword>
<dbReference type="InterPro" id="IPR010982">
    <property type="entry name" value="Lambda_DNA-bd_dom_sf"/>
</dbReference>
<keyword evidence="8" id="KW-0808">Transferase</keyword>
<keyword evidence="5" id="KW-0716">Sensory transduction</keyword>
<keyword evidence="7" id="KW-0288">FMN</keyword>
<evidence type="ECO:0000256" key="11">
    <source>
        <dbReference type="ARBA" id="ARBA00022777"/>
    </source>
</evidence>
<evidence type="ECO:0000256" key="3">
    <source>
        <dbReference type="ARBA" id="ARBA00022543"/>
    </source>
</evidence>
<dbReference type="InterPro" id="IPR001387">
    <property type="entry name" value="Cro/C1-type_HTH"/>
</dbReference>
<dbReference type="SMART" id="SM00086">
    <property type="entry name" value="PAC"/>
    <property type="match status" value="3"/>
</dbReference>
<keyword evidence="4" id="KW-0597">Phosphoprotein</keyword>
<dbReference type="InterPro" id="IPR013430">
    <property type="entry name" value="Toxin_antidote_HigA"/>
</dbReference>
<sequence length="780" mass="84334">MSEDPEDPHATTSQQAAPSHPGSVLRKRMLAVSGISVARAARELGVTRQALHRLLSGMTGVTPEMAARLGRFCGTGGAYWLTLQQDFDLADAERALGAALDRIPTYAGLAGNLTGQPHASRVSARGETEYAMFMADPPGRSAGTSEEEIATGLVEGGTAGERWHLRKDETRFWASGTLTPLRTGEDGARLTEHAGVLGQLAEGVIVADAAGRITFVNDAAARIHGVARLDVLPDAYSKTYHLLTEDGRTYPSAELPLARAVLRGETVTDARWRIRRPDGSEVLAVGSARPLLAVDGTQVGAVLTLRDETARDAAEQALRASEERFRGVFDQQFQFMAVLSPEGVTLEINELPLHAAQLRREQVIGRFFWDTPFWAGLPAMRDAWPGRLAEAARVDGPVLSEDLYQATNGEVRTADAAVTAVKGSDRAVRFFVIQASDTTARKRAEVALRESEARLRLATEAVGLGIWDLDLEGEEGIGTPRVFELYGMPTPPDGRAPRAAFLGLIHPDDIAAIRAEHERTAREDDTFHLIHRIRRGSDGEERWLEVHGRHFQQAGRRRFLAVLTDVTERKAAEERQTLLSREVDHRAKNALAVVQAALRLTPKEDAASYARAVEGRVSALARAQTLLAEDRWTGADMRALVQGEIEPFLAGQRAELNGPPVVLPPDAAQPIAMVLHELATNAVKHGALSVPEGRVSVSWRLDLASTTLRLRWVEAGGPVVNGPPGRRGFGMRVLERTVRGQLGGVVSLTWETTGLACEMGVPLARGHLVAQGALEGSVLG</sequence>
<dbReference type="CDD" id="cd00130">
    <property type="entry name" value="PAS"/>
    <property type="match status" value="2"/>
</dbReference>
<gene>
    <name evidence="19" type="ORF">JMJ56_32595</name>
</gene>
<evidence type="ECO:0000256" key="14">
    <source>
        <dbReference type="ARBA" id="ARBA00023026"/>
    </source>
</evidence>
<dbReference type="RefSeq" id="WP_202836031.1">
    <property type="nucleotide sequence ID" value="NZ_JAETWB010000104.1"/>
</dbReference>
<comment type="catalytic activity">
    <reaction evidence="1">
        <text>ATP + protein L-histidine = ADP + protein N-phospho-L-histidine.</text>
        <dbReference type="EC" id="2.7.13.3"/>
    </reaction>
</comment>
<evidence type="ECO:0000256" key="4">
    <source>
        <dbReference type="ARBA" id="ARBA00022553"/>
    </source>
</evidence>
<dbReference type="Pfam" id="PF13426">
    <property type="entry name" value="PAS_9"/>
    <property type="match status" value="1"/>
</dbReference>
<dbReference type="SUPFAM" id="SSF55785">
    <property type="entry name" value="PYP-like sensor domain (PAS domain)"/>
    <property type="match status" value="3"/>
</dbReference>
<keyword evidence="10" id="KW-0547">Nucleotide-binding</keyword>
<comment type="caution">
    <text evidence="19">The sequence shown here is derived from an EMBL/GenBank/DDBJ whole genome shotgun (WGS) entry which is preliminary data.</text>
</comment>
<dbReference type="InterPro" id="IPR035965">
    <property type="entry name" value="PAS-like_dom_sf"/>
</dbReference>
<feature type="domain" description="PAC" evidence="18">
    <location>
        <begin position="268"/>
        <end position="320"/>
    </location>
</feature>
<feature type="region of interest" description="Disordered" evidence="16">
    <location>
        <begin position="1"/>
        <end position="23"/>
    </location>
</feature>
<dbReference type="Pfam" id="PF08447">
    <property type="entry name" value="PAS_3"/>
    <property type="match status" value="1"/>
</dbReference>
<dbReference type="NCBIfam" id="TIGR00229">
    <property type="entry name" value="sensory_box"/>
    <property type="match status" value="3"/>
</dbReference>
<keyword evidence="3" id="KW-0600">Photoreceptor protein</keyword>
<dbReference type="PROSITE" id="PS50112">
    <property type="entry name" value="PAS"/>
    <property type="match status" value="1"/>
</dbReference>
<evidence type="ECO:0000313" key="20">
    <source>
        <dbReference type="Proteomes" id="UP000660885"/>
    </source>
</evidence>
<protein>
    <recommendedName>
        <fullName evidence="2">histidine kinase</fullName>
        <ecNumber evidence="2">2.7.13.3</ecNumber>
    </recommendedName>
</protein>
<evidence type="ECO:0000256" key="2">
    <source>
        <dbReference type="ARBA" id="ARBA00012438"/>
    </source>
</evidence>
<keyword evidence="11" id="KW-0418">Kinase</keyword>
<dbReference type="InterPro" id="IPR011102">
    <property type="entry name" value="Sig_transdc_His_kinase_HWE"/>
</dbReference>
<evidence type="ECO:0000256" key="15">
    <source>
        <dbReference type="ARBA" id="ARBA00023170"/>
    </source>
</evidence>
<evidence type="ECO:0000256" key="13">
    <source>
        <dbReference type="ARBA" id="ARBA00022991"/>
    </source>
</evidence>
<dbReference type="Proteomes" id="UP000660885">
    <property type="component" value="Unassembled WGS sequence"/>
</dbReference>
<name>A0ABS1UDC0_9PROT</name>
<dbReference type="SMART" id="SM00091">
    <property type="entry name" value="PAS"/>
    <property type="match status" value="3"/>
</dbReference>
<keyword evidence="6" id="KW-0285">Flavoprotein</keyword>
<dbReference type="Pfam" id="PF07536">
    <property type="entry name" value="HWE_HK"/>
    <property type="match status" value="1"/>
</dbReference>
<evidence type="ECO:0000256" key="10">
    <source>
        <dbReference type="ARBA" id="ARBA00022741"/>
    </source>
</evidence>
<evidence type="ECO:0000256" key="9">
    <source>
        <dbReference type="ARBA" id="ARBA00022737"/>
    </source>
</evidence>
<feature type="domain" description="PAC" evidence="18">
    <location>
        <begin position="527"/>
        <end position="578"/>
    </location>
</feature>
<dbReference type="SUPFAM" id="SSF47413">
    <property type="entry name" value="lambda repressor-like DNA-binding domains"/>
    <property type="match status" value="1"/>
</dbReference>
<dbReference type="InterPro" id="IPR000014">
    <property type="entry name" value="PAS"/>
</dbReference>
<dbReference type="Gene3D" id="3.30.565.10">
    <property type="entry name" value="Histidine kinase-like ATPase, C-terminal domain"/>
    <property type="match status" value="1"/>
</dbReference>
<dbReference type="Pfam" id="PF13560">
    <property type="entry name" value="HTH_31"/>
    <property type="match status" value="1"/>
</dbReference>
<feature type="domain" description="PAS" evidence="17">
    <location>
        <begin position="189"/>
        <end position="232"/>
    </location>
</feature>
<reference evidence="19 20" key="1">
    <citation type="submission" date="2021-01" db="EMBL/GenBank/DDBJ databases">
        <title>Belnapia mucosa sp. nov. and Belnapia arida sp. nov., isolated from the Tabernas Desert (Almeria, Spain).</title>
        <authorList>
            <person name="Molina-Menor E."/>
            <person name="Vidal-Verdu A."/>
            <person name="Calonge A."/>
            <person name="Satari L."/>
            <person name="Pereto J."/>
            <person name="Porcar M."/>
        </authorList>
    </citation>
    <scope>NUCLEOTIDE SEQUENCE [LARGE SCALE GENOMIC DNA]</scope>
    <source>
        <strain evidence="19 20">T18</strain>
    </source>
</reference>
<evidence type="ECO:0000256" key="1">
    <source>
        <dbReference type="ARBA" id="ARBA00000085"/>
    </source>
</evidence>
<dbReference type="PROSITE" id="PS50113">
    <property type="entry name" value="PAC"/>
    <property type="match status" value="2"/>
</dbReference>
<organism evidence="19 20">
    <name type="scientific">Belnapia arida</name>
    <dbReference type="NCBI Taxonomy" id="2804533"/>
    <lineage>
        <taxon>Bacteria</taxon>
        <taxon>Pseudomonadati</taxon>
        <taxon>Pseudomonadota</taxon>
        <taxon>Alphaproteobacteria</taxon>
        <taxon>Acetobacterales</taxon>
        <taxon>Roseomonadaceae</taxon>
        <taxon>Belnapia</taxon>
    </lineage>
</organism>
<evidence type="ECO:0000256" key="8">
    <source>
        <dbReference type="ARBA" id="ARBA00022679"/>
    </source>
</evidence>
<evidence type="ECO:0000256" key="5">
    <source>
        <dbReference type="ARBA" id="ARBA00022606"/>
    </source>
</evidence>
<dbReference type="EC" id="2.7.13.3" evidence="2"/>
<dbReference type="NCBIfam" id="TIGR02607">
    <property type="entry name" value="antidote_HigA"/>
    <property type="match status" value="1"/>
</dbReference>
<dbReference type="SMART" id="SM00530">
    <property type="entry name" value="HTH_XRE"/>
    <property type="match status" value="1"/>
</dbReference>
<proteinExistence type="predicted"/>
<keyword evidence="9" id="KW-0677">Repeat</keyword>
<dbReference type="InterPro" id="IPR001610">
    <property type="entry name" value="PAC"/>
</dbReference>
<evidence type="ECO:0000259" key="18">
    <source>
        <dbReference type="PROSITE" id="PS50113"/>
    </source>
</evidence>
<dbReference type="SMART" id="SM00911">
    <property type="entry name" value="HWE_HK"/>
    <property type="match status" value="1"/>
</dbReference>
<dbReference type="InterPro" id="IPR000700">
    <property type="entry name" value="PAS-assoc_C"/>
</dbReference>
<dbReference type="PANTHER" id="PTHR41523">
    <property type="entry name" value="TWO-COMPONENT SYSTEM SENSOR PROTEIN"/>
    <property type="match status" value="1"/>
</dbReference>
<evidence type="ECO:0000256" key="12">
    <source>
        <dbReference type="ARBA" id="ARBA00022840"/>
    </source>
</evidence>
<keyword evidence="20" id="KW-1185">Reference proteome</keyword>
<dbReference type="EMBL" id="JAETWB010000104">
    <property type="protein sequence ID" value="MBL6082699.1"/>
    <property type="molecule type" value="Genomic_DNA"/>
</dbReference>
<dbReference type="PANTHER" id="PTHR41523:SF8">
    <property type="entry name" value="ETHYLENE RESPONSE SENSOR PROTEIN"/>
    <property type="match status" value="1"/>
</dbReference>